<evidence type="ECO:0000313" key="1">
    <source>
        <dbReference type="EMBL" id="MBR7833623.1"/>
    </source>
</evidence>
<dbReference type="Proteomes" id="UP000675781">
    <property type="component" value="Unassembled WGS sequence"/>
</dbReference>
<comment type="caution">
    <text evidence="1">The sequence shown here is derived from an EMBL/GenBank/DDBJ whole genome shotgun (WGS) entry which is preliminary data.</text>
</comment>
<protein>
    <submittedName>
        <fullName evidence="1">Uncharacterized protein</fullName>
    </submittedName>
</protein>
<dbReference type="EMBL" id="JAGSOG010000035">
    <property type="protein sequence ID" value="MBR7833623.1"/>
    <property type="molecule type" value="Genomic_DNA"/>
</dbReference>
<accession>A0A941IR64</accession>
<name>A0A941IR64_9ACTN</name>
<gene>
    <name evidence="1" type="ORF">KDL01_10130</name>
</gene>
<keyword evidence="2" id="KW-1185">Reference proteome</keyword>
<proteinExistence type="predicted"/>
<organism evidence="1 2">
    <name type="scientific">Actinospica durhamensis</name>
    <dbReference type="NCBI Taxonomy" id="1508375"/>
    <lineage>
        <taxon>Bacteria</taxon>
        <taxon>Bacillati</taxon>
        <taxon>Actinomycetota</taxon>
        <taxon>Actinomycetes</taxon>
        <taxon>Catenulisporales</taxon>
        <taxon>Actinospicaceae</taxon>
        <taxon>Actinospica</taxon>
    </lineage>
</organism>
<evidence type="ECO:0000313" key="2">
    <source>
        <dbReference type="Proteomes" id="UP000675781"/>
    </source>
</evidence>
<sequence>MYQIFEIDPAGAIERISLPEQELTLGTVFALLGGPCRAATRGTPRLDLLLWIDARAAKHDREANPRVSAMLGEVFRDPGTAVRGPLLVTGGSRQSPATLDKQRSTFETHWNSLLARRTYSGG</sequence>
<reference evidence="1" key="1">
    <citation type="submission" date="2021-04" db="EMBL/GenBank/DDBJ databases">
        <title>Genome based classification of Actinospica acidithermotolerans sp. nov., an actinobacterium isolated from an Indonesian hot spring.</title>
        <authorList>
            <person name="Kusuma A.B."/>
            <person name="Putra K.E."/>
            <person name="Nafisah S."/>
            <person name="Loh J."/>
            <person name="Nouioui I."/>
            <person name="Goodfellow M."/>
        </authorList>
    </citation>
    <scope>NUCLEOTIDE SEQUENCE</scope>
    <source>
        <strain evidence="1">CSCA 57</strain>
    </source>
</reference>
<dbReference type="AlphaFoldDB" id="A0A941IR64"/>
<dbReference type="RefSeq" id="WP_212528142.1">
    <property type="nucleotide sequence ID" value="NZ_JAGSOG010000035.1"/>
</dbReference>